<comment type="caution">
    <text evidence="2">The sequence shown here is derived from an EMBL/GenBank/DDBJ whole genome shotgun (WGS) entry which is preliminary data.</text>
</comment>
<evidence type="ECO:0000256" key="1">
    <source>
        <dbReference type="SAM" id="MobiDB-lite"/>
    </source>
</evidence>
<dbReference type="RefSeq" id="WP_094838314.1">
    <property type="nucleotide sequence ID" value="NZ_NEVQ01000013.1"/>
</dbReference>
<dbReference type="GO" id="GO:0000160">
    <property type="term" value="P:phosphorelay signal transduction system"/>
    <property type="evidence" value="ECO:0007669"/>
    <property type="project" value="InterPro"/>
</dbReference>
<evidence type="ECO:0008006" key="4">
    <source>
        <dbReference type="Google" id="ProtNLM"/>
    </source>
</evidence>
<evidence type="ECO:0000313" key="2">
    <source>
        <dbReference type="EMBL" id="OZI56824.1"/>
    </source>
</evidence>
<accession>A0A261U4E5</accession>
<reference evidence="2 3" key="1">
    <citation type="submission" date="2017-05" db="EMBL/GenBank/DDBJ databases">
        <title>Complete and WGS of Bordetella genogroups.</title>
        <authorList>
            <person name="Spilker T."/>
            <person name="LiPuma J."/>
        </authorList>
    </citation>
    <scope>NUCLEOTIDE SEQUENCE [LARGE SCALE GENOMIC DNA]</scope>
    <source>
        <strain evidence="2 3">AU9919</strain>
    </source>
</reference>
<feature type="region of interest" description="Disordered" evidence="1">
    <location>
        <begin position="80"/>
        <end position="105"/>
    </location>
</feature>
<dbReference type="EMBL" id="NEVQ01000013">
    <property type="protein sequence ID" value="OZI56824.1"/>
    <property type="molecule type" value="Genomic_DNA"/>
</dbReference>
<dbReference type="Gene3D" id="1.20.120.160">
    <property type="entry name" value="HPT domain"/>
    <property type="match status" value="1"/>
</dbReference>
<dbReference type="InterPro" id="IPR036641">
    <property type="entry name" value="HPT_dom_sf"/>
</dbReference>
<name>A0A261U4E5_9BORD</name>
<dbReference type="AlphaFoldDB" id="A0A261U4E5"/>
<sequence>MLHIDTVLSLYPDDAARLLLLSQAMAQTQADLTSLRDAINTGNRKAALDHTHKAKGTASFLGADKQALQHFDQLTQALKNADGKQSDTTTHRHPAGQPHHCEPTNHPALLAPMPATVRHSFIAVESILQDLEVSIQTRIKALKNKQTRSRNA</sequence>
<gene>
    <name evidence="2" type="ORF">CAL20_15635</name>
</gene>
<organism evidence="2 3">
    <name type="scientific">Bordetella genomosp. 4</name>
    <dbReference type="NCBI Taxonomy" id="463044"/>
    <lineage>
        <taxon>Bacteria</taxon>
        <taxon>Pseudomonadati</taxon>
        <taxon>Pseudomonadota</taxon>
        <taxon>Betaproteobacteria</taxon>
        <taxon>Burkholderiales</taxon>
        <taxon>Alcaligenaceae</taxon>
        <taxon>Bordetella</taxon>
    </lineage>
</organism>
<protein>
    <recommendedName>
        <fullName evidence="4">HPt domain-containing protein</fullName>
    </recommendedName>
</protein>
<evidence type="ECO:0000313" key="3">
    <source>
        <dbReference type="Proteomes" id="UP000216885"/>
    </source>
</evidence>
<dbReference type="SUPFAM" id="SSF47226">
    <property type="entry name" value="Histidine-containing phosphotransfer domain, HPT domain"/>
    <property type="match status" value="1"/>
</dbReference>
<proteinExistence type="predicted"/>
<dbReference type="Proteomes" id="UP000216885">
    <property type="component" value="Unassembled WGS sequence"/>
</dbReference>
<keyword evidence="3" id="KW-1185">Reference proteome</keyword>